<dbReference type="Gene3D" id="3.30.390.100">
    <property type="match status" value="1"/>
</dbReference>
<evidence type="ECO:0000259" key="2">
    <source>
        <dbReference type="Pfam" id="PF13938"/>
    </source>
</evidence>
<feature type="domain" description="DUF4213" evidence="2">
    <location>
        <begin position="8"/>
        <end position="87"/>
    </location>
</feature>
<name>A0A3N4DJA8_9ACTN</name>
<gene>
    <name evidence="3" type="ORF">J5A53_09040</name>
    <name evidence="4" type="ORF">NCTC12967_01305</name>
</gene>
<keyword evidence="5" id="KW-1185">Reference proteome</keyword>
<dbReference type="EMBL" id="LR134406">
    <property type="protein sequence ID" value="VEH70022.1"/>
    <property type="molecule type" value="Genomic_DNA"/>
</dbReference>
<dbReference type="OrthoDB" id="9806942at2"/>
<dbReference type="GeneID" id="64406779"/>
<dbReference type="EMBL" id="CP072385">
    <property type="protein sequence ID" value="QUC09965.1"/>
    <property type="molecule type" value="Genomic_DNA"/>
</dbReference>
<dbReference type="Gene3D" id="3.40.50.11590">
    <property type="match status" value="1"/>
</dbReference>
<evidence type="ECO:0000259" key="1">
    <source>
        <dbReference type="Pfam" id="PF04016"/>
    </source>
</evidence>
<dbReference type="RefSeq" id="WP_014846406.1">
    <property type="nucleotide sequence ID" value="NZ_CAJZDL010000048.1"/>
</dbReference>
<dbReference type="Pfam" id="PF04016">
    <property type="entry name" value="DUF364"/>
    <property type="match status" value="1"/>
</dbReference>
<organism evidence="4 5">
    <name type="scientific">Arachnia propionica</name>
    <dbReference type="NCBI Taxonomy" id="1750"/>
    <lineage>
        <taxon>Bacteria</taxon>
        <taxon>Bacillati</taxon>
        <taxon>Actinomycetota</taxon>
        <taxon>Actinomycetes</taxon>
        <taxon>Propionibacteriales</taxon>
        <taxon>Propionibacteriaceae</taxon>
        <taxon>Arachnia</taxon>
    </lineage>
</organism>
<dbReference type="Proteomes" id="UP000273044">
    <property type="component" value="Chromosome"/>
</dbReference>
<sequence>MNNPWQLYDDLIDLIPPGTKVRDARIGNWACVTSDAGTGVAMIYRGGPRSGFAERDMVGRDLRDAASAVKSWDLELAALGVAAINSFLTTEERVSAHLTPGEDERSTFERHAETRPDLRIATIGHFGDIEKYAEGRDLIVLERSPSGNDLPDPAAEYLLADRELVFITGSALTNKTLPRLLELCSGARVILVGPSAPFAPEVLPACVAEIGGSLVIDPDHVRRAIGLGGGMAEARQGLRMFNHIIRRNP</sequence>
<feature type="domain" description="Putative heavy-metal chelation" evidence="1">
    <location>
        <begin position="113"/>
        <end position="237"/>
    </location>
</feature>
<evidence type="ECO:0000313" key="3">
    <source>
        <dbReference type="EMBL" id="QUC09965.1"/>
    </source>
</evidence>
<dbReference type="AlphaFoldDB" id="A0A3N4DJA8"/>
<dbReference type="Proteomes" id="UP000677180">
    <property type="component" value="Chromosome"/>
</dbReference>
<reference evidence="4 5" key="1">
    <citation type="submission" date="2018-12" db="EMBL/GenBank/DDBJ databases">
        <authorList>
            <consortium name="Pathogen Informatics"/>
        </authorList>
    </citation>
    <scope>NUCLEOTIDE SEQUENCE [LARGE SCALE GENOMIC DNA]</scope>
    <source>
        <strain evidence="4 5">NCTC12967</strain>
    </source>
</reference>
<dbReference type="InterPro" id="IPR007161">
    <property type="entry name" value="DUF364"/>
</dbReference>
<dbReference type="Pfam" id="PF13938">
    <property type="entry name" value="DUF4213"/>
    <property type="match status" value="1"/>
</dbReference>
<reference evidence="3" key="2">
    <citation type="submission" date="2021-03" db="EMBL/GenBank/DDBJ databases">
        <title>Human Oral Microbial Genomes.</title>
        <authorList>
            <person name="Johnston C.D."/>
            <person name="Chen T."/>
            <person name="Dewhirst F.E."/>
        </authorList>
    </citation>
    <scope>NUCLEOTIDE SEQUENCE</scope>
    <source>
        <strain evidence="3">F0714</strain>
    </source>
</reference>
<accession>A0A3N4DJA8</accession>
<dbReference type="InterPro" id="IPR025251">
    <property type="entry name" value="DUF4213"/>
</dbReference>
<evidence type="ECO:0000313" key="4">
    <source>
        <dbReference type="EMBL" id="VEH70022.1"/>
    </source>
</evidence>
<evidence type="ECO:0000313" key="5">
    <source>
        <dbReference type="Proteomes" id="UP000273044"/>
    </source>
</evidence>
<dbReference type="SUPFAM" id="SSF159713">
    <property type="entry name" value="Dhaf3308-like"/>
    <property type="match status" value="1"/>
</dbReference>
<protein>
    <submittedName>
        <fullName evidence="3">DUF364 domain-containing protein</fullName>
    </submittedName>
    <submittedName>
        <fullName evidence="4">Domain of uncharacterized function (DUF364)</fullName>
    </submittedName>
</protein>
<proteinExistence type="predicted"/>